<evidence type="ECO:0000256" key="2">
    <source>
        <dbReference type="ARBA" id="ARBA00022857"/>
    </source>
</evidence>
<keyword evidence="2" id="KW-0521">NADP</keyword>
<dbReference type="PANTHER" id="PTHR43827">
    <property type="entry name" value="2,5-DIKETO-D-GLUCONIC ACID REDUCTASE"/>
    <property type="match status" value="1"/>
</dbReference>
<feature type="site" description="Lowers pKa of active site Tyr" evidence="6">
    <location>
        <position position="79"/>
    </location>
</feature>
<accession>J5QFL4</accession>
<comment type="caution">
    <text evidence="8">The sequence shown here is derived from an EMBL/GenBank/DDBJ whole genome shotgun (WGS) entry which is preliminary data.</text>
</comment>
<dbReference type="KEGG" id="tasa:A1Q1_04172"/>
<evidence type="ECO:0000256" key="6">
    <source>
        <dbReference type="PIRSR" id="PIRSR000097-3"/>
    </source>
</evidence>
<dbReference type="InterPro" id="IPR036812">
    <property type="entry name" value="NAD(P)_OxRdtase_dom_sf"/>
</dbReference>
<protein>
    <recommendedName>
        <fullName evidence="7">NADP-dependent oxidoreductase domain-containing protein</fullName>
    </recommendedName>
</protein>
<sequence length="313" mass="34574">MPMRTIKLSDGKVIPALGWGNGSGGIMRNSDKAVDCGVTALKAGILHIDTAQYYETEAETAEAIVKSGISRDKVWITDKAREILAMKLTTVSQTEPGVIREAVLESLAKLDTRPDLLLIHNPFVGDAANQGKIAEFWRILEDMVFDGTVHNVSLGFSNFRPQDVKEVLKVARINPVVNQLEFHPYVLAQLEPLLEYQKKNGITTEAYGPLTPLLRHPTGGPVKPVLERIARAHGCDPASVLYLWTVQKGVVAVTTSTNPDNIKKIADVNSLPDLTADEIKQIDDAGKQVHFRYYKEHMTKDYPAPDLPEDTKQ</sequence>
<dbReference type="InterPro" id="IPR023210">
    <property type="entry name" value="NADP_OxRdtase_dom"/>
</dbReference>
<dbReference type="Pfam" id="PF00248">
    <property type="entry name" value="Aldo_ket_red"/>
    <property type="match status" value="1"/>
</dbReference>
<keyword evidence="3" id="KW-0560">Oxidoreductase</keyword>
<dbReference type="Proteomes" id="UP000002748">
    <property type="component" value="Unassembled WGS sequence"/>
</dbReference>
<dbReference type="PRINTS" id="PR00069">
    <property type="entry name" value="ALDKETRDTASE"/>
</dbReference>
<dbReference type="PIRSF" id="PIRSF000097">
    <property type="entry name" value="AKR"/>
    <property type="match status" value="1"/>
</dbReference>
<dbReference type="OrthoDB" id="416253at2759"/>
<dbReference type="PANTHER" id="PTHR43827:SF3">
    <property type="entry name" value="NADP-DEPENDENT OXIDOREDUCTASE DOMAIN-CONTAINING PROTEIN"/>
    <property type="match status" value="1"/>
</dbReference>
<comment type="similarity">
    <text evidence="1">Belongs to the aldo/keto reductase family.</text>
</comment>
<dbReference type="GO" id="GO:0016616">
    <property type="term" value="F:oxidoreductase activity, acting on the CH-OH group of donors, NAD or NADP as acceptor"/>
    <property type="evidence" value="ECO:0007669"/>
    <property type="project" value="UniProtKB-ARBA"/>
</dbReference>
<evidence type="ECO:0000313" key="9">
    <source>
        <dbReference type="Proteomes" id="UP000002748"/>
    </source>
</evidence>
<evidence type="ECO:0000256" key="1">
    <source>
        <dbReference type="ARBA" id="ARBA00007905"/>
    </source>
</evidence>
<dbReference type="AlphaFoldDB" id="J5QFL4"/>
<dbReference type="SUPFAM" id="SSF51430">
    <property type="entry name" value="NAD(P)-linked oxidoreductase"/>
    <property type="match status" value="1"/>
</dbReference>
<evidence type="ECO:0000256" key="3">
    <source>
        <dbReference type="ARBA" id="ARBA00023002"/>
    </source>
</evidence>
<dbReference type="HOGENOM" id="CLU_023205_0_3_1"/>
<dbReference type="VEuPathDB" id="FungiDB:A1Q1_04172"/>
<gene>
    <name evidence="8" type="ORF">A1Q1_04172</name>
</gene>
<dbReference type="GeneID" id="25987685"/>
<evidence type="ECO:0000256" key="4">
    <source>
        <dbReference type="PIRSR" id="PIRSR000097-1"/>
    </source>
</evidence>
<feature type="active site" description="Proton donor" evidence="4">
    <location>
        <position position="54"/>
    </location>
</feature>
<proteinExistence type="inferred from homology"/>
<evidence type="ECO:0000256" key="5">
    <source>
        <dbReference type="PIRSR" id="PIRSR000097-2"/>
    </source>
</evidence>
<organism evidence="8 9">
    <name type="scientific">Trichosporon asahii var. asahii (strain ATCC 90039 / CBS 2479 / JCM 2466 / KCTC 7840 / NBRC 103889/ NCYC 2677 / UAMH 7654)</name>
    <name type="common">Yeast</name>
    <dbReference type="NCBI Taxonomy" id="1186058"/>
    <lineage>
        <taxon>Eukaryota</taxon>
        <taxon>Fungi</taxon>
        <taxon>Dikarya</taxon>
        <taxon>Basidiomycota</taxon>
        <taxon>Agaricomycotina</taxon>
        <taxon>Tremellomycetes</taxon>
        <taxon>Trichosporonales</taxon>
        <taxon>Trichosporonaceae</taxon>
        <taxon>Trichosporon</taxon>
    </lineage>
</organism>
<dbReference type="Gene3D" id="3.20.20.100">
    <property type="entry name" value="NADP-dependent oxidoreductase domain"/>
    <property type="match status" value="1"/>
</dbReference>
<feature type="binding site" evidence="5">
    <location>
        <position position="120"/>
    </location>
    <ligand>
        <name>substrate</name>
    </ligand>
</feature>
<dbReference type="InterPro" id="IPR020471">
    <property type="entry name" value="AKR"/>
</dbReference>
<name>J5QFL4_TRIAS</name>
<reference evidence="8 9" key="1">
    <citation type="journal article" date="2012" name="Eukaryot. Cell">
        <title>Draft genome sequence of CBS 2479, the standard type strain of Trichosporon asahii.</title>
        <authorList>
            <person name="Yang R.Y."/>
            <person name="Li H.T."/>
            <person name="Zhu H."/>
            <person name="Zhou G.P."/>
            <person name="Wang M."/>
            <person name="Wang L."/>
        </authorList>
    </citation>
    <scope>NUCLEOTIDE SEQUENCE [LARGE SCALE GENOMIC DNA]</scope>
    <source>
        <strain evidence="9">ATCC 90039 / CBS 2479 / JCM 2466 / KCTC 7840 / NCYC 2677 / UAMH 7654</strain>
    </source>
</reference>
<feature type="domain" description="NADP-dependent oxidoreductase" evidence="7">
    <location>
        <begin position="27"/>
        <end position="285"/>
    </location>
</feature>
<dbReference type="RefSeq" id="XP_014178024.1">
    <property type="nucleotide sequence ID" value="XM_014322549.1"/>
</dbReference>
<dbReference type="EMBL" id="ALBS01000263">
    <property type="protein sequence ID" value="EJT47098.1"/>
    <property type="molecule type" value="Genomic_DNA"/>
</dbReference>
<evidence type="ECO:0000313" key="8">
    <source>
        <dbReference type="EMBL" id="EJT47098.1"/>
    </source>
</evidence>
<evidence type="ECO:0000259" key="7">
    <source>
        <dbReference type="Pfam" id="PF00248"/>
    </source>
</evidence>